<feature type="compositionally biased region" description="Basic and acidic residues" evidence="6">
    <location>
        <begin position="918"/>
        <end position="930"/>
    </location>
</feature>
<evidence type="ECO:0000256" key="4">
    <source>
        <dbReference type="ARBA" id="ARBA00022840"/>
    </source>
</evidence>
<feature type="compositionally biased region" description="Basic residues" evidence="6">
    <location>
        <begin position="15"/>
        <end position="25"/>
    </location>
</feature>
<feature type="compositionally biased region" description="Basic residues" evidence="6">
    <location>
        <begin position="166"/>
        <end position="177"/>
    </location>
</feature>
<dbReference type="SUPFAM" id="SSF52540">
    <property type="entry name" value="P-loop containing nucleoside triphosphate hydrolases"/>
    <property type="match status" value="2"/>
</dbReference>
<dbReference type="GO" id="GO:0005524">
    <property type="term" value="F:ATP binding"/>
    <property type="evidence" value="ECO:0007669"/>
    <property type="project" value="UniProtKB-KW"/>
</dbReference>
<dbReference type="PROSITE" id="PS51192">
    <property type="entry name" value="HELICASE_ATP_BIND_1"/>
    <property type="match status" value="1"/>
</dbReference>
<dbReference type="InterPro" id="IPR011545">
    <property type="entry name" value="DEAD/DEAH_box_helicase_dom"/>
</dbReference>
<evidence type="ECO:0000256" key="2">
    <source>
        <dbReference type="ARBA" id="ARBA00022801"/>
    </source>
</evidence>
<dbReference type="InterPro" id="IPR014014">
    <property type="entry name" value="RNA_helicase_DEAD_Q_motif"/>
</dbReference>
<keyword evidence="2" id="KW-0378">Hydrolase</keyword>
<dbReference type="Pfam" id="PF00270">
    <property type="entry name" value="DEAD"/>
    <property type="match status" value="1"/>
</dbReference>
<sequence>MPESSPPLVNASSSNRKHKKVKPSKRAAAPESNQFDSLAWNDSLPSEDPLFFIEGSSEGGFISLEEIDESVYGLIGEVPSVEDGKSKKKLNYDLKSKKKNWQRNEDVEIVEDGSHLINVEDGKNKKKLNHDLKSKKEKRQRDEDVEIVEDGSHFTNDDKGEDPSKSKTKKRKIKRNKKDSEESENLKDIIQQNFTGDDDNEKLILDEDEVYAWKELRLHTLLIKSIRRLGFKEPTPIQKACIPVAAHQGKDVIGAAETGSGKTLAFGLPILQRLLEEREKEGIFLDESNTSTKKVFHKGPLRALIITPTRELALQVSNHLKEAARFLDIQVVTIVGGMSTEKQERLLKRRPEIVVGTPGRLWEIMSAGEEHLVELHSLSFFVLDEADRMIEKGHFHEMQSIIDMLPMVNGSSEQSAKGTAMCKTVPNLQQKKRQTFVFSATIALSDNFRRKLKRGFSSSKTSNSDALSSIETLSQRAGIRPDVAVVDLTNTAVLAHNLEESFLECREEDKEAYLCYILSVHGQGRTIVFCTSIAALRRISSILRILCINSWTLHAQMQQRARLKAIDRFSANENGVLIATDVAARGLDIPGIRTVVHYQLPHSADVYIHRSGRTARASADGCSISLISSSDKTKFFSLCRSLSKESLQQFPVHNEYMPEIMKRLSLARQIDKISHNVSQAMLPCDAVSAFGKMLWSTIASHPVIDIGKGSDFSMPINNLLTIALAHICNPTPLVAQVHVASQPDIYEVLQIGLKPDHGWYCHEDRIKYFGTSSTIMFPYQVENNYRVFFTFLPILHIQENVKKKWLMRNAESLDLVVEESGSEEDTVKGYKQKKMNSVQLKKLQQAGVSPLLQQQLEELQKWNTTEAKNSNRKPGFLVIGQDLVEPLQALRSSGHEVCVNVDKQKQIKRAAESFKRKKLEEKKCVREKQRQERKKRKEGRK</sequence>
<dbReference type="InterPro" id="IPR000629">
    <property type="entry name" value="RNA-helicase_DEAD-box_CS"/>
</dbReference>
<keyword evidence="11" id="KW-1185">Reference proteome</keyword>
<dbReference type="GO" id="GO:0003724">
    <property type="term" value="F:RNA helicase activity"/>
    <property type="evidence" value="ECO:0007669"/>
    <property type="project" value="InterPro"/>
</dbReference>
<feature type="region of interest" description="Disordered" evidence="6">
    <location>
        <begin position="918"/>
        <end position="941"/>
    </location>
</feature>
<evidence type="ECO:0000256" key="5">
    <source>
        <dbReference type="PROSITE-ProRule" id="PRU00552"/>
    </source>
</evidence>
<evidence type="ECO:0000256" key="3">
    <source>
        <dbReference type="ARBA" id="ARBA00022806"/>
    </source>
</evidence>
<feature type="compositionally biased region" description="Basic and acidic residues" evidence="6">
    <location>
        <begin position="128"/>
        <end position="142"/>
    </location>
</feature>
<dbReference type="PROSITE" id="PS51195">
    <property type="entry name" value="Q_MOTIF"/>
    <property type="match status" value="1"/>
</dbReference>
<feature type="compositionally biased region" description="Basic and acidic residues" evidence="6">
    <location>
        <begin position="150"/>
        <end position="165"/>
    </location>
</feature>
<organism evidence="10 11">
    <name type="scientific">Zingiber officinale</name>
    <name type="common">Ginger</name>
    <name type="synonym">Amomum zingiber</name>
    <dbReference type="NCBI Taxonomy" id="94328"/>
    <lineage>
        <taxon>Eukaryota</taxon>
        <taxon>Viridiplantae</taxon>
        <taxon>Streptophyta</taxon>
        <taxon>Embryophyta</taxon>
        <taxon>Tracheophyta</taxon>
        <taxon>Spermatophyta</taxon>
        <taxon>Magnoliopsida</taxon>
        <taxon>Liliopsida</taxon>
        <taxon>Zingiberales</taxon>
        <taxon>Zingiberaceae</taxon>
        <taxon>Zingiber</taxon>
    </lineage>
</organism>
<dbReference type="SMART" id="SM00487">
    <property type="entry name" value="DEXDc"/>
    <property type="match status" value="1"/>
</dbReference>
<evidence type="ECO:0000259" key="7">
    <source>
        <dbReference type="PROSITE" id="PS51192"/>
    </source>
</evidence>
<dbReference type="SMART" id="SM00490">
    <property type="entry name" value="HELICc"/>
    <property type="match status" value="1"/>
</dbReference>
<evidence type="ECO:0000313" key="10">
    <source>
        <dbReference type="EMBL" id="KAG6466302.1"/>
    </source>
</evidence>
<feature type="domain" description="Helicase ATP-binding" evidence="7">
    <location>
        <begin position="243"/>
        <end position="460"/>
    </location>
</feature>
<dbReference type="InterPro" id="IPR001650">
    <property type="entry name" value="Helicase_C-like"/>
</dbReference>
<accession>A0A8J5EKJ8</accession>
<feature type="domain" description="Helicase C-terminal" evidence="8">
    <location>
        <begin position="497"/>
        <end position="658"/>
    </location>
</feature>
<dbReference type="Pfam" id="PF00271">
    <property type="entry name" value="Helicase_C"/>
    <property type="match status" value="1"/>
</dbReference>
<dbReference type="InterPro" id="IPR014001">
    <property type="entry name" value="Helicase_ATP-bd"/>
</dbReference>
<evidence type="ECO:0000256" key="1">
    <source>
        <dbReference type="ARBA" id="ARBA00022741"/>
    </source>
</evidence>
<dbReference type="PANTHER" id="PTHR47959:SF1">
    <property type="entry name" value="ATP-DEPENDENT RNA HELICASE DBPA"/>
    <property type="match status" value="1"/>
</dbReference>
<dbReference type="GO" id="GO:0005829">
    <property type="term" value="C:cytosol"/>
    <property type="evidence" value="ECO:0007669"/>
    <property type="project" value="TreeGrafter"/>
</dbReference>
<dbReference type="Proteomes" id="UP000734854">
    <property type="component" value="Unassembled WGS sequence"/>
</dbReference>
<feature type="compositionally biased region" description="Basic residues" evidence="6">
    <location>
        <begin position="931"/>
        <end position="941"/>
    </location>
</feature>
<reference evidence="10 11" key="1">
    <citation type="submission" date="2020-08" db="EMBL/GenBank/DDBJ databases">
        <title>Plant Genome Project.</title>
        <authorList>
            <person name="Zhang R.-G."/>
        </authorList>
    </citation>
    <scope>NUCLEOTIDE SEQUENCE [LARGE SCALE GENOMIC DNA]</scope>
    <source>
        <tissue evidence="10">Rhizome</tissue>
    </source>
</reference>
<protein>
    <recommendedName>
        <fullName evidence="12">RNA helicase</fullName>
    </recommendedName>
</protein>
<dbReference type="CDD" id="cd17946">
    <property type="entry name" value="DEADc_DDX24"/>
    <property type="match status" value="1"/>
</dbReference>
<dbReference type="CDD" id="cd18787">
    <property type="entry name" value="SF2_C_DEAD"/>
    <property type="match status" value="1"/>
</dbReference>
<keyword evidence="4" id="KW-0067">ATP-binding</keyword>
<name>A0A8J5EKJ8_ZINOF</name>
<dbReference type="Gene3D" id="3.40.50.300">
    <property type="entry name" value="P-loop containing nucleotide triphosphate hydrolases"/>
    <property type="match status" value="2"/>
</dbReference>
<comment type="caution">
    <text evidence="10">The sequence shown here is derived from an EMBL/GenBank/DDBJ whole genome shotgun (WGS) entry which is preliminary data.</text>
</comment>
<feature type="region of interest" description="Disordered" evidence="6">
    <location>
        <begin position="1"/>
        <end position="40"/>
    </location>
</feature>
<evidence type="ECO:0000259" key="8">
    <source>
        <dbReference type="PROSITE" id="PS51194"/>
    </source>
</evidence>
<keyword evidence="1" id="KW-0547">Nucleotide-binding</keyword>
<dbReference type="GO" id="GO:0003676">
    <property type="term" value="F:nucleic acid binding"/>
    <property type="evidence" value="ECO:0007669"/>
    <property type="project" value="InterPro"/>
</dbReference>
<dbReference type="EMBL" id="JACMSC010000181">
    <property type="protein sequence ID" value="KAG6466302.1"/>
    <property type="molecule type" value="Genomic_DNA"/>
</dbReference>
<evidence type="ECO:0000256" key="6">
    <source>
        <dbReference type="SAM" id="MobiDB-lite"/>
    </source>
</evidence>
<evidence type="ECO:0008006" key="12">
    <source>
        <dbReference type="Google" id="ProtNLM"/>
    </source>
</evidence>
<dbReference type="PROSITE" id="PS51194">
    <property type="entry name" value="HELICASE_CTER"/>
    <property type="match status" value="1"/>
</dbReference>
<evidence type="ECO:0000259" key="9">
    <source>
        <dbReference type="PROSITE" id="PS51195"/>
    </source>
</evidence>
<feature type="short sequence motif" description="Q motif" evidence="5">
    <location>
        <begin position="211"/>
        <end position="239"/>
    </location>
</feature>
<dbReference type="PANTHER" id="PTHR47959">
    <property type="entry name" value="ATP-DEPENDENT RNA HELICASE RHLE-RELATED"/>
    <property type="match status" value="1"/>
</dbReference>
<dbReference type="AlphaFoldDB" id="A0A8J5EKJ8"/>
<dbReference type="InterPro" id="IPR050079">
    <property type="entry name" value="DEAD_box_RNA_helicase"/>
</dbReference>
<feature type="domain" description="DEAD-box RNA helicase Q" evidence="9">
    <location>
        <begin position="211"/>
        <end position="239"/>
    </location>
</feature>
<keyword evidence="3" id="KW-0347">Helicase</keyword>
<proteinExistence type="predicted"/>
<dbReference type="GO" id="GO:0016787">
    <property type="term" value="F:hydrolase activity"/>
    <property type="evidence" value="ECO:0007669"/>
    <property type="project" value="UniProtKB-KW"/>
</dbReference>
<dbReference type="InterPro" id="IPR027417">
    <property type="entry name" value="P-loop_NTPase"/>
</dbReference>
<dbReference type="PROSITE" id="PS00039">
    <property type="entry name" value="DEAD_ATP_HELICASE"/>
    <property type="match status" value="1"/>
</dbReference>
<gene>
    <name evidence="10" type="ORF">ZIOFF_075912</name>
</gene>
<feature type="region of interest" description="Disordered" evidence="6">
    <location>
        <begin position="128"/>
        <end position="185"/>
    </location>
</feature>
<evidence type="ECO:0000313" key="11">
    <source>
        <dbReference type="Proteomes" id="UP000734854"/>
    </source>
</evidence>